<sequence>MASTADLKAHSKLKLPEATMYFYLGAFLALSAVGRFVLPAPLPETRPTLDIKDMEAVRNPEFQDAAESASSLMAKILAEIPAVHKSLIHTTTLSLNERDLGALQYLKETLDLPEPSPLQPPTDKFNLESSLSHMVEGVKLHKTLLKVIAELPHFRFKKPGELLYDLRDALPHLHK</sequence>
<keyword evidence="3" id="KW-1185">Reference proteome</keyword>
<dbReference type="OrthoDB" id="8841348at2759"/>
<dbReference type="GO" id="GO:0045639">
    <property type="term" value="P:positive regulation of myeloid cell differentiation"/>
    <property type="evidence" value="ECO:0007669"/>
    <property type="project" value="InterPro"/>
</dbReference>
<keyword evidence="1" id="KW-0472">Membrane</keyword>
<evidence type="ECO:0000313" key="2">
    <source>
        <dbReference type="EMBL" id="KAF5891041.1"/>
    </source>
</evidence>
<dbReference type="SUPFAM" id="SSF47266">
    <property type="entry name" value="4-helical cytokines"/>
    <property type="match status" value="1"/>
</dbReference>
<dbReference type="EMBL" id="QNUK01000620">
    <property type="protein sequence ID" value="KAF5891041.1"/>
    <property type="molecule type" value="Genomic_DNA"/>
</dbReference>
<reference evidence="2" key="1">
    <citation type="submission" date="2020-07" db="EMBL/GenBank/DDBJ databases">
        <title>Clarias magur genome sequencing, assembly and annotation.</title>
        <authorList>
            <person name="Kushwaha B."/>
            <person name="Kumar R."/>
            <person name="Das P."/>
            <person name="Joshi C.G."/>
            <person name="Kumar D."/>
            <person name="Nagpure N.S."/>
            <person name="Pandey M."/>
            <person name="Agarwal S."/>
            <person name="Srivastava S."/>
            <person name="Singh M."/>
            <person name="Sahoo L."/>
            <person name="Jayasankar P."/>
            <person name="Meher P.K."/>
            <person name="Koringa P.G."/>
            <person name="Iquebal M.A."/>
            <person name="Das S.P."/>
            <person name="Bit A."/>
            <person name="Patnaik S."/>
            <person name="Patel N."/>
            <person name="Shah T.M."/>
            <person name="Hinsu A."/>
            <person name="Jena J.K."/>
        </authorList>
    </citation>
    <scope>NUCLEOTIDE SEQUENCE</scope>
    <source>
        <strain evidence="2">CIFAMagur01</strain>
        <tissue evidence="2">Testis</tissue>
    </source>
</reference>
<name>A0A8J4T7N7_CLAMG</name>
<dbReference type="InterPro" id="IPR040117">
    <property type="entry name" value="GCSF/MGF"/>
</dbReference>
<dbReference type="GO" id="GO:0005125">
    <property type="term" value="F:cytokine activity"/>
    <property type="evidence" value="ECO:0007669"/>
    <property type="project" value="InterPro"/>
</dbReference>
<evidence type="ECO:0000256" key="1">
    <source>
        <dbReference type="SAM" id="Phobius"/>
    </source>
</evidence>
<feature type="transmembrane region" description="Helical" evidence="1">
    <location>
        <begin position="20"/>
        <end position="38"/>
    </location>
</feature>
<feature type="non-terminal residue" evidence="2">
    <location>
        <position position="175"/>
    </location>
</feature>
<keyword evidence="1" id="KW-0812">Transmembrane</keyword>
<evidence type="ECO:0000313" key="3">
    <source>
        <dbReference type="Proteomes" id="UP000727407"/>
    </source>
</evidence>
<dbReference type="InterPro" id="IPR009079">
    <property type="entry name" value="4_helix_cytokine-like_core"/>
</dbReference>
<accession>A0A8J4T7N7</accession>
<keyword evidence="1" id="KW-1133">Transmembrane helix</keyword>
<dbReference type="PANTHER" id="PTHR10511">
    <property type="entry name" value="GRANULOCYTE COLONY-STIMULATING FACTOR"/>
    <property type="match status" value="1"/>
</dbReference>
<dbReference type="PANTHER" id="PTHR10511:SF2">
    <property type="entry name" value="GRANULOCYTE COLONY-STIMULATING FACTOR"/>
    <property type="match status" value="1"/>
</dbReference>
<dbReference type="AlphaFoldDB" id="A0A8J4T7N7"/>
<comment type="caution">
    <text evidence="2">The sequence shown here is derived from an EMBL/GenBank/DDBJ whole genome shotgun (WGS) entry which is preliminary data.</text>
</comment>
<gene>
    <name evidence="2" type="ORF">DAT39_019260</name>
</gene>
<dbReference type="Proteomes" id="UP000727407">
    <property type="component" value="Unassembled WGS sequence"/>
</dbReference>
<proteinExistence type="predicted"/>
<protein>
    <submittedName>
        <fullName evidence="2">Granulocyte colony-stimulating factor isoform X2</fullName>
    </submittedName>
</protein>
<dbReference type="Gene3D" id="1.20.1250.10">
    <property type="match status" value="1"/>
</dbReference>
<organism evidence="2 3">
    <name type="scientific">Clarias magur</name>
    <name type="common">Asian catfish</name>
    <name type="synonym">Macropteronotus magur</name>
    <dbReference type="NCBI Taxonomy" id="1594786"/>
    <lineage>
        <taxon>Eukaryota</taxon>
        <taxon>Metazoa</taxon>
        <taxon>Chordata</taxon>
        <taxon>Craniata</taxon>
        <taxon>Vertebrata</taxon>
        <taxon>Euteleostomi</taxon>
        <taxon>Actinopterygii</taxon>
        <taxon>Neopterygii</taxon>
        <taxon>Teleostei</taxon>
        <taxon>Ostariophysi</taxon>
        <taxon>Siluriformes</taxon>
        <taxon>Clariidae</taxon>
        <taxon>Clarias</taxon>
    </lineage>
</organism>